<proteinExistence type="predicted"/>
<evidence type="ECO:0000313" key="2">
    <source>
        <dbReference type="EMBL" id="SDD71194.1"/>
    </source>
</evidence>
<protein>
    <submittedName>
        <fullName evidence="2">Uncharacterized protein</fullName>
    </submittedName>
</protein>
<keyword evidence="3" id="KW-1185">Reference proteome</keyword>
<evidence type="ECO:0000256" key="1">
    <source>
        <dbReference type="SAM" id="Phobius"/>
    </source>
</evidence>
<accession>A0A1G6WZH2</accession>
<feature type="transmembrane region" description="Helical" evidence="1">
    <location>
        <begin position="40"/>
        <end position="59"/>
    </location>
</feature>
<reference evidence="3" key="1">
    <citation type="submission" date="2016-10" db="EMBL/GenBank/DDBJ databases">
        <authorList>
            <person name="Varghese N."/>
            <person name="Submissions S."/>
        </authorList>
    </citation>
    <scope>NUCLEOTIDE SEQUENCE [LARGE SCALE GENOMIC DNA]</scope>
    <source>
        <strain evidence="3">DSM 18609</strain>
    </source>
</reference>
<sequence>MKNKMKNTFNLSRLHGPISSQLGAIAYRFRQLLTQHPKGSLALMSTVLIISLILCFTVLRHPEVPHLSASVSFKHKPPGVSQMGGALTAASALSQVLLLQSELNGKLSAKHISSKDSARIGEITRQIKILQSKILSDEKDKP</sequence>
<dbReference type="AlphaFoldDB" id="A0A1G6WZH2"/>
<gene>
    <name evidence="2" type="ORF">SAMN04488024_107176</name>
</gene>
<keyword evidence="1" id="KW-0472">Membrane</keyword>
<dbReference type="Proteomes" id="UP000199455">
    <property type="component" value="Unassembled WGS sequence"/>
</dbReference>
<name>A0A1G6WZH2_9SPHI</name>
<keyword evidence="1" id="KW-1133">Transmembrane helix</keyword>
<organism evidence="2 3">
    <name type="scientific">Pedobacter soli</name>
    <dbReference type="NCBI Taxonomy" id="390242"/>
    <lineage>
        <taxon>Bacteria</taxon>
        <taxon>Pseudomonadati</taxon>
        <taxon>Bacteroidota</taxon>
        <taxon>Sphingobacteriia</taxon>
        <taxon>Sphingobacteriales</taxon>
        <taxon>Sphingobacteriaceae</taxon>
        <taxon>Pedobacter</taxon>
    </lineage>
</organism>
<dbReference type="STRING" id="390242.SAMN04488024_107176"/>
<evidence type="ECO:0000313" key="3">
    <source>
        <dbReference type="Proteomes" id="UP000199455"/>
    </source>
</evidence>
<dbReference type="EMBL" id="FMZH01000007">
    <property type="protein sequence ID" value="SDD71194.1"/>
    <property type="molecule type" value="Genomic_DNA"/>
</dbReference>
<keyword evidence="1" id="KW-0812">Transmembrane</keyword>